<dbReference type="GO" id="GO:0061603">
    <property type="term" value="F:molybdenum cofactor guanylyltransferase activity"/>
    <property type="evidence" value="ECO:0007669"/>
    <property type="project" value="UniProtKB-EC"/>
</dbReference>
<dbReference type="GO" id="GO:0005525">
    <property type="term" value="F:GTP binding"/>
    <property type="evidence" value="ECO:0007669"/>
    <property type="project" value="UniProtKB-UniRule"/>
</dbReference>
<dbReference type="GO" id="GO:0005737">
    <property type="term" value="C:cytoplasm"/>
    <property type="evidence" value="ECO:0007669"/>
    <property type="project" value="UniProtKB-SubCell"/>
</dbReference>
<dbReference type="STRING" id="39841.SAMN05660836_00871"/>
<dbReference type="CDD" id="cd02503">
    <property type="entry name" value="MobA"/>
    <property type="match status" value="1"/>
</dbReference>
<dbReference type="InterPro" id="IPR025877">
    <property type="entry name" value="MobA-like_NTP_Trfase"/>
</dbReference>
<feature type="domain" description="MobA-like NTP transferase" evidence="9">
    <location>
        <begin position="7"/>
        <end position="153"/>
    </location>
</feature>
<dbReference type="PANTHER" id="PTHR19136:SF81">
    <property type="entry name" value="MOLYBDENUM COFACTOR GUANYLYLTRANSFERASE"/>
    <property type="match status" value="1"/>
</dbReference>
<dbReference type="InterPro" id="IPR013482">
    <property type="entry name" value="Molybde_CF_guanTrfase"/>
</dbReference>
<dbReference type="RefSeq" id="WP_093393762.1">
    <property type="nucleotide sequence ID" value="NZ_FOUU01000002.1"/>
</dbReference>
<feature type="binding site" evidence="8">
    <location>
        <position position="96"/>
    </location>
    <ligand>
        <name>GTP</name>
        <dbReference type="ChEBI" id="CHEBI:37565"/>
    </ligand>
</feature>
<feature type="binding site" evidence="8">
    <location>
        <position position="96"/>
    </location>
    <ligand>
        <name>Mg(2+)</name>
        <dbReference type="ChEBI" id="CHEBI:18420"/>
    </ligand>
</feature>
<keyword evidence="7 8" id="KW-0501">Molybdenum cofactor biosynthesis</keyword>
<dbReference type="GO" id="GO:0006777">
    <property type="term" value="P:Mo-molybdopterin cofactor biosynthetic process"/>
    <property type="evidence" value="ECO:0007669"/>
    <property type="project" value="UniProtKB-KW"/>
</dbReference>
<feature type="binding site" evidence="8">
    <location>
        <position position="67"/>
    </location>
    <ligand>
        <name>GTP</name>
        <dbReference type="ChEBI" id="CHEBI:37565"/>
    </ligand>
</feature>
<keyword evidence="3 8" id="KW-0479">Metal-binding</keyword>
<evidence type="ECO:0000313" key="10">
    <source>
        <dbReference type="EMBL" id="SFM61806.1"/>
    </source>
</evidence>
<keyword evidence="5 8" id="KW-0460">Magnesium</keyword>
<evidence type="ECO:0000256" key="4">
    <source>
        <dbReference type="ARBA" id="ARBA00022741"/>
    </source>
</evidence>
<keyword evidence="4 8" id="KW-0547">Nucleotide-binding</keyword>
<evidence type="ECO:0000259" key="9">
    <source>
        <dbReference type="Pfam" id="PF12804"/>
    </source>
</evidence>
<comment type="caution">
    <text evidence="8">Lacks conserved residue(s) required for the propagation of feature annotation.</text>
</comment>
<dbReference type="AlphaFoldDB" id="A0A1I4SBA1"/>
<dbReference type="SUPFAM" id="SSF53448">
    <property type="entry name" value="Nucleotide-diphospho-sugar transferases"/>
    <property type="match status" value="1"/>
</dbReference>
<feature type="binding site" evidence="8">
    <location>
        <position position="22"/>
    </location>
    <ligand>
        <name>GTP</name>
        <dbReference type="ChEBI" id="CHEBI:37565"/>
    </ligand>
</feature>
<dbReference type="EMBL" id="FOUU01000002">
    <property type="protein sequence ID" value="SFM61806.1"/>
    <property type="molecule type" value="Genomic_DNA"/>
</dbReference>
<dbReference type="HAMAP" id="MF_00316">
    <property type="entry name" value="MobA"/>
    <property type="match status" value="1"/>
</dbReference>
<protein>
    <recommendedName>
        <fullName evidence="8">Probable molybdenum cofactor guanylyltransferase</fullName>
        <shortName evidence="8">MoCo guanylyltransferase</shortName>
        <ecNumber evidence="8">2.7.7.77</ecNumber>
    </recommendedName>
    <alternativeName>
        <fullName evidence="8">GTP:molybdopterin guanylyltransferase</fullName>
    </alternativeName>
    <alternativeName>
        <fullName evidence="8">Mo-MPT guanylyltransferase</fullName>
    </alternativeName>
    <alternativeName>
        <fullName evidence="8">Molybdopterin guanylyltransferase</fullName>
    </alternativeName>
    <alternativeName>
        <fullName evidence="8">Molybdopterin-guanine dinucleotide synthase</fullName>
        <shortName evidence="8">MGD synthase</shortName>
    </alternativeName>
</protein>
<keyword evidence="11" id="KW-1185">Reference proteome</keyword>
<reference evidence="11" key="1">
    <citation type="submission" date="2016-10" db="EMBL/GenBank/DDBJ databases">
        <authorList>
            <person name="Varghese N."/>
            <person name="Submissions S."/>
        </authorList>
    </citation>
    <scope>NUCLEOTIDE SEQUENCE [LARGE SCALE GENOMIC DNA]</scope>
    <source>
        <strain evidence="11">DSM 9990</strain>
    </source>
</reference>
<evidence type="ECO:0000256" key="5">
    <source>
        <dbReference type="ARBA" id="ARBA00022842"/>
    </source>
</evidence>
<evidence type="ECO:0000256" key="7">
    <source>
        <dbReference type="ARBA" id="ARBA00023150"/>
    </source>
</evidence>
<accession>A0A1I4SBA1</accession>
<comment type="subcellular location">
    <subcellularLocation>
        <location evidence="8">Cytoplasm</location>
    </subcellularLocation>
</comment>
<dbReference type="Proteomes" id="UP000199611">
    <property type="component" value="Unassembled WGS sequence"/>
</dbReference>
<comment type="similarity">
    <text evidence="8">Belongs to the MobA family.</text>
</comment>
<dbReference type="OrthoDB" id="9788394at2"/>
<comment type="catalytic activity">
    <reaction evidence="8">
        <text>Mo-molybdopterin + GTP + H(+) = Mo-molybdopterin guanine dinucleotide + diphosphate</text>
        <dbReference type="Rhea" id="RHEA:34243"/>
        <dbReference type="ChEBI" id="CHEBI:15378"/>
        <dbReference type="ChEBI" id="CHEBI:33019"/>
        <dbReference type="ChEBI" id="CHEBI:37565"/>
        <dbReference type="ChEBI" id="CHEBI:71302"/>
        <dbReference type="ChEBI" id="CHEBI:71310"/>
        <dbReference type="EC" id="2.7.7.77"/>
    </reaction>
</comment>
<keyword evidence="6 8" id="KW-0342">GTP-binding</keyword>
<dbReference type="EC" id="2.7.7.77" evidence="8"/>
<dbReference type="GO" id="GO:0046872">
    <property type="term" value="F:metal ion binding"/>
    <property type="evidence" value="ECO:0007669"/>
    <property type="project" value="UniProtKB-KW"/>
</dbReference>
<evidence type="ECO:0000313" key="11">
    <source>
        <dbReference type="Proteomes" id="UP000199611"/>
    </source>
</evidence>
<comment type="cofactor">
    <cofactor evidence="8">
        <name>Mg(2+)</name>
        <dbReference type="ChEBI" id="CHEBI:18420"/>
    </cofactor>
</comment>
<keyword evidence="2 8" id="KW-0808">Transferase</keyword>
<gene>
    <name evidence="8" type="primary">mobA</name>
    <name evidence="10" type="ORF">SAMN05660836_00871</name>
</gene>
<comment type="function">
    <text evidence="8">Transfers a GMP moiety from GTP to Mo-molybdopterin (Mo-MPT) cofactor (Moco or molybdenum cofactor) to form Mo-molybdopterin guanine dinucleotide (Mo-MGD) cofactor.</text>
</comment>
<evidence type="ECO:0000256" key="8">
    <source>
        <dbReference type="HAMAP-Rule" id="MF_00316"/>
    </source>
</evidence>
<keyword evidence="1 8" id="KW-0963">Cytoplasm</keyword>
<dbReference type="Pfam" id="PF12804">
    <property type="entry name" value="NTP_transf_3"/>
    <property type="match status" value="1"/>
</dbReference>
<evidence type="ECO:0000256" key="3">
    <source>
        <dbReference type="ARBA" id="ARBA00022723"/>
    </source>
</evidence>
<proteinExistence type="inferred from homology"/>
<comment type="domain">
    <text evidence="8">The N-terminal domain determines nucleotide recognition and specific binding, while the C-terminal domain determines the specific binding to the target protein.</text>
</comment>
<feature type="binding site" evidence="8">
    <location>
        <begin position="10"/>
        <end position="12"/>
    </location>
    <ligand>
        <name>GTP</name>
        <dbReference type="ChEBI" id="CHEBI:37565"/>
    </ligand>
</feature>
<evidence type="ECO:0000256" key="2">
    <source>
        <dbReference type="ARBA" id="ARBA00022679"/>
    </source>
</evidence>
<evidence type="ECO:0000256" key="1">
    <source>
        <dbReference type="ARBA" id="ARBA00022490"/>
    </source>
</evidence>
<sequence>MEKKVTGVILAGGKSSRFGQNKALVEIGGERLIDRSLRMLSKSFSPLLIVASDLLNYAGLPAILTKDVVPVPGPLTGIYTALLFSPNEWIFVRAVDMPFLNGSLVELFFGTLSDSIDAVIPVTGRGYEPLCAFYRRTCLKHIAKVLESGGGRIIEFFPKIRVREIREEDWKNVDPGGMSFYNINTREDLLELRRSGLL</sequence>
<dbReference type="Gene3D" id="3.90.550.10">
    <property type="entry name" value="Spore Coat Polysaccharide Biosynthesis Protein SpsA, Chain A"/>
    <property type="match status" value="1"/>
</dbReference>
<name>A0A1I4SBA1_9BACT</name>
<evidence type="ECO:0000256" key="6">
    <source>
        <dbReference type="ARBA" id="ARBA00023134"/>
    </source>
</evidence>
<dbReference type="InterPro" id="IPR029044">
    <property type="entry name" value="Nucleotide-diphossugar_trans"/>
</dbReference>
<organism evidence="10 11">
    <name type="scientific">Thermodesulforhabdus norvegica</name>
    <dbReference type="NCBI Taxonomy" id="39841"/>
    <lineage>
        <taxon>Bacteria</taxon>
        <taxon>Pseudomonadati</taxon>
        <taxon>Thermodesulfobacteriota</taxon>
        <taxon>Syntrophobacteria</taxon>
        <taxon>Syntrophobacterales</taxon>
        <taxon>Thermodesulforhabdaceae</taxon>
        <taxon>Thermodesulforhabdus</taxon>
    </lineage>
</organism>
<dbReference type="PANTHER" id="PTHR19136">
    <property type="entry name" value="MOLYBDENUM COFACTOR GUANYLYLTRANSFERASE"/>
    <property type="match status" value="1"/>
</dbReference>